<accession>A0A1T4X3J0</accession>
<organism evidence="1 2">
    <name type="scientific">Caloramator quimbayensis</name>
    <dbReference type="NCBI Taxonomy" id="1147123"/>
    <lineage>
        <taxon>Bacteria</taxon>
        <taxon>Bacillati</taxon>
        <taxon>Bacillota</taxon>
        <taxon>Clostridia</taxon>
        <taxon>Eubacteriales</taxon>
        <taxon>Clostridiaceae</taxon>
        <taxon>Caloramator</taxon>
    </lineage>
</organism>
<dbReference type="Proteomes" id="UP000190105">
    <property type="component" value="Unassembled WGS sequence"/>
</dbReference>
<dbReference type="OrthoDB" id="1951184at2"/>
<evidence type="ECO:0000313" key="1">
    <source>
        <dbReference type="EMBL" id="SKA83718.1"/>
    </source>
</evidence>
<name>A0A1T4X3J0_9CLOT</name>
<protein>
    <submittedName>
        <fullName evidence="1">Uncharacterized protein</fullName>
    </submittedName>
</protein>
<dbReference type="RefSeq" id="WP_078695967.1">
    <property type="nucleotide sequence ID" value="NZ_FUYH01000005.1"/>
</dbReference>
<dbReference type="AlphaFoldDB" id="A0A1T4X3J0"/>
<reference evidence="2" key="1">
    <citation type="submission" date="2017-02" db="EMBL/GenBank/DDBJ databases">
        <authorList>
            <person name="Varghese N."/>
            <person name="Submissions S."/>
        </authorList>
    </citation>
    <scope>NUCLEOTIDE SEQUENCE [LARGE SCALE GENOMIC DNA]</scope>
    <source>
        <strain evidence="2">USBA 833</strain>
    </source>
</reference>
<proteinExistence type="predicted"/>
<sequence>MTDKEKLISFEKYMRDIGYDDETINYNINVVRLLINNVLFFFQETLETIDSYCFEEFTDMITLIDAELGGRDGIPKMLDAMMTLTEFLKINKFIKGGKIAYYKRMFSDIDYYLDKYDRMTGRKDDSKEFIKDITTNRFASLVIKAVEDINVYDIETMDLIDRILNDVPLGKENGSENISVLKSILCSLKLLEEKNNGFEATKKGRCLSRLSAEERYAAILYLLFYSAGWNIADSKSFDTDNDIKEIIPIFSSIFKDKKELTVDISEMLNIKEDEVLIEISSDRFRIARAESIPYSKYFIDICLKGMGLIDIAETEDGNFIYSTNDFGQKIFKIMYEECIYDIKIKLDIIGLEIRNRKDYESIEKRIIKFIMTYGANSIIWDYFGQILLLKKNFESAYTVLKYAYENCNKRSKVSKSILYHLILCCRKLKLDEDVEIYEKKLQSLQKA</sequence>
<dbReference type="STRING" id="1147123.SAMN05443428_105152"/>
<keyword evidence="2" id="KW-1185">Reference proteome</keyword>
<dbReference type="EMBL" id="FUYH01000005">
    <property type="protein sequence ID" value="SKA83718.1"/>
    <property type="molecule type" value="Genomic_DNA"/>
</dbReference>
<gene>
    <name evidence="1" type="ORF">SAMN05443428_105152</name>
</gene>
<evidence type="ECO:0000313" key="2">
    <source>
        <dbReference type="Proteomes" id="UP000190105"/>
    </source>
</evidence>